<organism evidence="12 13">
    <name type="scientific">Zingiber officinale</name>
    <name type="common">Ginger</name>
    <name type="synonym">Amomum zingiber</name>
    <dbReference type="NCBI Taxonomy" id="94328"/>
    <lineage>
        <taxon>Eukaryota</taxon>
        <taxon>Viridiplantae</taxon>
        <taxon>Streptophyta</taxon>
        <taxon>Embryophyta</taxon>
        <taxon>Tracheophyta</taxon>
        <taxon>Spermatophyta</taxon>
        <taxon>Magnoliopsida</taxon>
        <taxon>Liliopsida</taxon>
        <taxon>Zingiberales</taxon>
        <taxon>Zingiberaceae</taxon>
        <taxon>Zingiber</taxon>
    </lineage>
</organism>
<feature type="binding site" evidence="9">
    <location>
        <position position="67"/>
    </location>
    <ligand>
        <name>Mn(2+)</name>
        <dbReference type="ChEBI" id="CHEBI:29035"/>
    </ligand>
</feature>
<dbReference type="EMBL" id="JACMSC010000014">
    <property type="protein sequence ID" value="KAG6488823.1"/>
    <property type="molecule type" value="Genomic_DNA"/>
</dbReference>
<feature type="binding site" evidence="9">
    <location>
        <position position="110"/>
    </location>
    <ligand>
        <name>Mn(2+)</name>
        <dbReference type="ChEBI" id="CHEBI:29035"/>
    </ligand>
</feature>
<comment type="subcellular location">
    <subcellularLocation>
        <location evidence="1 10">Secreted</location>
        <location evidence="1 10">Extracellular space</location>
        <location evidence="1 10">Apoplast</location>
    </subcellularLocation>
</comment>
<dbReference type="GO" id="GO:0048046">
    <property type="term" value="C:apoplast"/>
    <property type="evidence" value="ECO:0007669"/>
    <property type="project" value="UniProtKB-SubCell"/>
</dbReference>
<evidence type="ECO:0000256" key="10">
    <source>
        <dbReference type="RuleBase" id="RU366015"/>
    </source>
</evidence>
<dbReference type="PROSITE" id="PS00725">
    <property type="entry name" value="GERMIN"/>
    <property type="match status" value="1"/>
</dbReference>
<comment type="caution">
    <text evidence="12">The sequence shown here is derived from an EMBL/GenBank/DDBJ whole genome shotgun (WGS) entry which is preliminary data.</text>
</comment>
<dbReference type="PANTHER" id="PTHR31238">
    <property type="entry name" value="GERMIN-LIKE PROTEIN SUBFAMILY 3 MEMBER 3"/>
    <property type="match status" value="1"/>
</dbReference>
<keyword evidence="13" id="KW-1185">Reference proteome</keyword>
<evidence type="ECO:0000256" key="3">
    <source>
        <dbReference type="ARBA" id="ARBA00022523"/>
    </source>
</evidence>
<dbReference type="CDD" id="cd02241">
    <property type="entry name" value="cupin_OxOx"/>
    <property type="match status" value="1"/>
</dbReference>
<evidence type="ECO:0000256" key="5">
    <source>
        <dbReference type="ARBA" id="ARBA00022723"/>
    </source>
</evidence>
<keyword evidence="3 10" id="KW-0052">Apoplast</keyword>
<evidence type="ECO:0000256" key="7">
    <source>
        <dbReference type="ARBA" id="ARBA00023211"/>
    </source>
</evidence>
<feature type="binding site" evidence="9">
    <location>
        <position position="60"/>
    </location>
    <ligand>
        <name>Mn(2+)</name>
        <dbReference type="ChEBI" id="CHEBI:29035"/>
    </ligand>
</feature>
<dbReference type="Proteomes" id="UP000734854">
    <property type="component" value="Unassembled WGS sequence"/>
</dbReference>
<dbReference type="InterPro" id="IPR011051">
    <property type="entry name" value="RmlC_Cupin_sf"/>
</dbReference>
<evidence type="ECO:0000256" key="9">
    <source>
        <dbReference type="PIRSR" id="PIRSR601929-2"/>
    </source>
</evidence>
<reference evidence="12 13" key="1">
    <citation type="submission" date="2020-08" db="EMBL/GenBank/DDBJ databases">
        <title>Plant Genome Project.</title>
        <authorList>
            <person name="Zhang R.-G."/>
        </authorList>
    </citation>
    <scope>NUCLEOTIDE SEQUENCE [LARGE SCALE GENOMIC DNA]</scope>
    <source>
        <tissue evidence="12">Rhizome</tissue>
    </source>
</reference>
<evidence type="ECO:0000313" key="13">
    <source>
        <dbReference type="Proteomes" id="UP000734854"/>
    </source>
</evidence>
<dbReference type="FunFam" id="2.60.120.10:FF:000005">
    <property type="entry name" value="Germin-like protein subfamily 1 member 8"/>
    <property type="match status" value="1"/>
</dbReference>
<gene>
    <name evidence="12" type="ORF">ZIOFF_050074</name>
</gene>
<dbReference type="InterPro" id="IPR014710">
    <property type="entry name" value="RmlC-like_jellyroll"/>
</dbReference>
<feature type="binding site" evidence="9">
    <location>
        <position position="62"/>
    </location>
    <ligand>
        <name>Mn(2+)</name>
        <dbReference type="ChEBI" id="CHEBI:29035"/>
    </ligand>
</feature>
<evidence type="ECO:0000256" key="2">
    <source>
        <dbReference type="ARBA" id="ARBA00007456"/>
    </source>
</evidence>
<keyword evidence="5 8" id="KW-0479">Metal-binding</keyword>
<proteinExistence type="inferred from homology"/>
<evidence type="ECO:0000256" key="8">
    <source>
        <dbReference type="PIRSR" id="PIRSR601929-1"/>
    </source>
</evidence>
<dbReference type="InterPro" id="IPR006045">
    <property type="entry name" value="Cupin_1"/>
</dbReference>
<keyword evidence="4 10" id="KW-0964">Secreted</keyword>
<accession>A0A8J5KTE4</accession>
<dbReference type="InterPro" id="IPR019780">
    <property type="entry name" value="Germin_Mn-BS"/>
</dbReference>
<sequence>MDGVKAEDFFAFGLYKPGNTINKLGSNARAVNVNTIPGLNSLGVSMARIDFIPRGLNPPHTHPRATEILTVLEGELYVGFVTSNIGQTNRLFTNILKKVDVFVFPQGLVHFQFNRGHTRAVAIAALSSQNSGTIIIANVVFGSKTPISDEVLAKAFCVDQKTVDRRQAQFWMDTTISLIGAMTESVFNAWTCRTPKRMPPMFTVTMLEVE</sequence>
<feature type="binding site" evidence="8">
    <location>
        <position position="62"/>
    </location>
    <ligand>
        <name>oxalate</name>
        <dbReference type="ChEBI" id="CHEBI:30623"/>
    </ligand>
</feature>
<dbReference type="PRINTS" id="PR00325">
    <property type="entry name" value="GERMIN"/>
</dbReference>
<evidence type="ECO:0000256" key="4">
    <source>
        <dbReference type="ARBA" id="ARBA00022525"/>
    </source>
</evidence>
<evidence type="ECO:0000313" key="12">
    <source>
        <dbReference type="EMBL" id="KAG6488823.1"/>
    </source>
</evidence>
<comment type="similarity">
    <text evidence="2 10">Belongs to the germin family.</text>
</comment>
<dbReference type="Pfam" id="PF00190">
    <property type="entry name" value="Cupin_1"/>
    <property type="match status" value="1"/>
</dbReference>
<dbReference type="GO" id="GO:0030145">
    <property type="term" value="F:manganese ion binding"/>
    <property type="evidence" value="ECO:0007669"/>
    <property type="project" value="UniProtKB-UniRule"/>
</dbReference>
<evidence type="ECO:0000256" key="1">
    <source>
        <dbReference type="ARBA" id="ARBA00004271"/>
    </source>
</evidence>
<protein>
    <recommendedName>
        <fullName evidence="10">Germin-like protein</fullName>
    </recommendedName>
</protein>
<feature type="binding site" evidence="8">
    <location>
        <position position="57"/>
    </location>
    <ligand>
        <name>oxalate</name>
        <dbReference type="ChEBI" id="CHEBI:30623"/>
    </ligand>
</feature>
<keyword evidence="6" id="KW-1015">Disulfide bond</keyword>
<dbReference type="AlphaFoldDB" id="A0A8J5KTE4"/>
<evidence type="ECO:0000259" key="11">
    <source>
        <dbReference type="SMART" id="SM00835"/>
    </source>
</evidence>
<name>A0A8J5KTE4_ZINOF</name>
<feature type="binding site" evidence="8">
    <location>
        <position position="67"/>
    </location>
    <ligand>
        <name>oxalate</name>
        <dbReference type="ChEBI" id="CHEBI:30623"/>
    </ligand>
</feature>
<feature type="domain" description="Cupin type-1" evidence="11">
    <location>
        <begin position="12"/>
        <end position="164"/>
    </location>
</feature>
<dbReference type="Gene3D" id="2.60.120.10">
    <property type="entry name" value="Jelly Rolls"/>
    <property type="match status" value="1"/>
</dbReference>
<dbReference type="SUPFAM" id="SSF51182">
    <property type="entry name" value="RmlC-like cupins"/>
    <property type="match status" value="1"/>
</dbReference>
<dbReference type="InterPro" id="IPR001929">
    <property type="entry name" value="Germin"/>
</dbReference>
<keyword evidence="7 8" id="KW-0464">Manganese</keyword>
<evidence type="ECO:0000256" key="6">
    <source>
        <dbReference type="ARBA" id="ARBA00023157"/>
    </source>
</evidence>
<dbReference type="SMART" id="SM00835">
    <property type="entry name" value="Cupin_1"/>
    <property type="match status" value="1"/>
</dbReference>